<name>A0A6C0KZE4_9ZZZZ</name>
<dbReference type="AlphaFoldDB" id="A0A6C0KZE4"/>
<reference evidence="1" key="1">
    <citation type="journal article" date="2020" name="Nature">
        <title>Giant virus diversity and host interactions through global metagenomics.</title>
        <authorList>
            <person name="Schulz F."/>
            <person name="Roux S."/>
            <person name="Paez-Espino D."/>
            <person name="Jungbluth S."/>
            <person name="Walsh D.A."/>
            <person name="Denef V.J."/>
            <person name="McMahon K.D."/>
            <person name="Konstantinidis K.T."/>
            <person name="Eloe-Fadrosh E.A."/>
            <person name="Kyrpides N.C."/>
            <person name="Woyke T."/>
        </authorList>
    </citation>
    <scope>NUCLEOTIDE SEQUENCE</scope>
    <source>
        <strain evidence="1">GVMAG-S-ERX555907-94</strain>
    </source>
</reference>
<dbReference type="EMBL" id="MN741027">
    <property type="protein sequence ID" value="QHU23355.1"/>
    <property type="molecule type" value="Genomic_DNA"/>
</dbReference>
<sequence length="175" mass="20150">MGDSVVENEEPFGELYCLKTDDFTPEEQLEIEKMNTWNQKIVRKMSTLHCEFTTPSHILPNGINVVQKKHINLFNPGIFELGKGISKFILNTYLVKRRVKVDETNGEKILTYNSPVNVFLDKIDKQFVSILNNSSIESIKSILNHPHFTGCKSVQDIQNRIPTVKDLNKRFITIK</sequence>
<organism evidence="1">
    <name type="scientific">viral metagenome</name>
    <dbReference type="NCBI Taxonomy" id="1070528"/>
    <lineage>
        <taxon>unclassified sequences</taxon>
        <taxon>metagenomes</taxon>
        <taxon>organismal metagenomes</taxon>
    </lineage>
</organism>
<protein>
    <submittedName>
        <fullName evidence="1">Uncharacterized protein</fullName>
    </submittedName>
</protein>
<evidence type="ECO:0000313" key="1">
    <source>
        <dbReference type="EMBL" id="QHU23355.1"/>
    </source>
</evidence>
<proteinExistence type="predicted"/>
<accession>A0A6C0KZE4</accession>